<dbReference type="Proteomes" id="UP000790787">
    <property type="component" value="Chromosome 22"/>
</dbReference>
<dbReference type="RefSeq" id="XP_075101286.1">
    <property type="nucleotide sequence ID" value="XM_075245185.1"/>
</dbReference>
<accession>A0AC58TVN3</accession>
<name>A0AC58TVN3_TOBAC</name>
<evidence type="ECO:0000313" key="2">
    <source>
        <dbReference type="RefSeq" id="XP_075101286.1"/>
    </source>
</evidence>
<reference evidence="1" key="1">
    <citation type="journal article" date="2014" name="Nat. Commun.">
        <title>The tobacco genome sequence and its comparison with those of tomato and potato.</title>
        <authorList>
            <person name="Sierro N."/>
            <person name="Battey J.N."/>
            <person name="Ouadi S."/>
            <person name="Bakaher N."/>
            <person name="Bovet L."/>
            <person name="Willig A."/>
            <person name="Goepfert S."/>
            <person name="Peitsch M.C."/>
            <person name="Ivanov N.V."/>
        </authorList>
    </citation>
    <scope>NUCLEOTIDE SEQUENCE [LARGE SCALE GENOMIC DNA]</scope>
</reference>
<organism evidence="1 2">
    <name type="scientific">Nicotiana tabacum</name>
    <name type="common">Common tobacco</name>
    <dbReference type="NCBI Taxonomy" id="4097"/>
    <lineage>
        <taxon>Eukaryota</taxon>
        <taxon>Viridiplantae</taxon>
        <taxon>Streptophyta</taxon>
        <taxon>Embryophyta</taxon>
        <taxon>Tracheophyta</taxon>
        <taxon>Spermatophyta</taxon>
        <taxon>Magnoliopsida</taxon>
        <taxon>eudicotyledons</taxon>
        <taxon>Gunneridae</taxon>
        <taxon>Pentapetalae</taxon>
        <taxon>asterids</taxon>
        <taxon>lamiids</taxon>
        <taxon>Solanales</taxon>
        <taxon>Solanaceae</taxon>
        <taxon>Nicotianoideae</taxon>
        <taxon>Nicotianeae</taxon>
        <taxon>Nicotiana</taxon>
    </lineage>
</organism>
<proteinExistence type="predicted"/>
<sequence length="224" mass="25124">MLFVNFNSGLIDTFKSKYHEVAEQYKGNDISFLIGDVEASQGAFQYFGLKEDQVPLIIIQTNDGEKYLKPNVEPDHIASWVKDFKDGKAKPFKKSEPIPEVNSEPVKVVVADTLQDMVFNSAKNVLLEFYAPWCGHCKQLAPILDEVAVSFESDADVMIAKIDGTANDIPQGTFDVQGYPTIYFKTASGKISQYEGDRTKEDIIDFIHNNRDKAADQGSRKEEL</sequence>
<reference evidence="2" key="2">
    <citation type="submission" date="2025-08" db="UniProtKB">
        <authorList>
            <consortium name="RefSeq"/>
        </authorList>
    </citation>
    <scope>IDENTIFICATION</scope>
    <source>
        <tissue evidence="2">Leaf</tissue>
    </source>
</reference>
<evidence type="ECO:0000313" key="1">
    <source>
        <dbReference type="Proteomes" id="UP000790787"/>
    </source>
</evidence>
<keyword evidence="1" id="KW-1185">Reference proteome</keyword>
<gene>
    <name evidence="2" type="primary">LOC107805680</name>
</gene>
<protein>
    <submittedName>
        <fullName evidence="2">Protein disulfide-isomerase-like</fullName>
    </submittedName>
</protein>